<dbReference type="GO" id="GO:0000244">
    <property type="term" value="P:spliceosomal tri-snRNP complex assembly"/>
    <property type="evidence" value="ECO:0007669"/>
    <property type="project" value="TreeGrafter"/>
</dbReference>
<sequence>MDIDEGGGPPADVNLTACIVLNQRDDERLGFDFVSFPGANEVMGVIDLTPGAHFVYIKEGEPNEEIDRRLGEFVHIPQGGCAVLKRGSDADGPLFALLGEDESRSYHSALVAGNFQGKLAKVPDQLRQLWSDLTGFITPNVIRLLRPIDRKGPSRSRLSTEASPNSCTRSTVSDGAKASDGSDISQGNKEGVPIAADEAHSSLPSTVDSVQRGGVNCTSTTGGTNLLGNEFPHAARNSYSLEPADSEHLSPRSKSEVPPGAAASTLGADEDTAADYRAIVDHLKDLKNRPGFLFEVYGEQEGSNYVSTPSLPTSEQPTVADAVRHHGDTVGINAASRTHVSPQAKPEPMLDWETPRDQCTIYYSDLRKLNRQMSRLKNVSPSTITEMHLDTTHVLDALVAYHNGNDVLASDPKKSSLPTTDATERMENVDDPFASPYACVLGEFEYAFCVFLLNFHYVSFEQWKHLFRTICNAESFFLQNTHLAQRLLKVINLQLETFESDLYEPGNFFAYHLRCLEELINDNQPALSYLLDALSTIRRTFQLKFGISLEDAGVLHEGVQVV</sequence>
<protein>
    <submittedName>
        <fullName evidence="5">AAR2 protein, putative</fullName>
    </submittedName>
</protein>
<dbReference type="RefSeq" id="XP_067718399.1">
    <property type="nucleotide sequence ID" value="XM_067862298.1"/>
</dbReference>
<dbReference type="Pfam" id="PF20981">
    <property type="entry name" value="AAR2_1st"/>
    <property type="match status" value="1"/>
</dbReference>
<dbReference type="InterPro" id="IPR038514">
    <property type="entry name" value="AAR2_C_sf"/>
</dbReference>
<dbReference type="PANTHER" id="PTHR12689">
    <property type="entry name" value="A1 CISTRON SPLICING FACTOR AAR2-RELATED"/>
    <property type="match status" value="1"/>
</dbReference>
<evidence type="ECO:0000259" key="3">
    <source>
        <dbReference type="Pfam" id="PF05282"/>
    </source>
</evidence>
<comment type="caution">
    <text evidence="5">The sequence shown here is derived from an EMBL/GenBank/DDBJ whole genome shotgun (WGS) entry which is preliminary data.</text>
</comment>
<feature type="region of interest" description="Disordered" evidence="2">
    <location>
        <begin position="242"/>
        <end position="266"/>
    </location>
</feature>
<evidence type="ECO:0000313" key="5">
    <source>
        <dbReference type="EMBL" id="GIX66330.1"/>
    </source>
</evidence>
<dbReference type="Proteomes" id="UP001497744">
    <property type="component" value="Unassembled WGS sequence"/>
</dbReference>
<name>A0AAV4M389_BABCB</name>
<dbReference type="PANTHER" id="PTHR12689:SF4">
    <property type="entry name" value="PROTEIN AAR2 HOMOLOG"/>
    <property type="match status" value="1"/>
</dbReference>
<dbReference type="InterPro" id="IPR007946">
    <property type="entry name" value="AAR2"/>
</dbReference>
<dbReference type="CDD" id="cd13778">
    <property type="entry name" value="Aar2_C"/>
    <property type="match status" value="1"/>
</dbReference>
<organism evidence="5 6">
    <name type="scientific">Babesia caballi</name>
    <dbReference type="NCBI Taxonomy" id="5871"/>
    <lineage>
        <taxon>Eukaryota</taxon>
        <taxon>Sar</taxon>
        <taxon>Alveolata</taxon>
        <taxon>Apicomplexa</taxon>
        <taxon>Aconoidasida</taxon>
        <taxon>Piroplasmida</taxon>
        <taxon>Babesiidae</taxon>
        <taxon>Babesia</taxon>
    </lineage>
</organism>
<dbReference type="Gene3D" id="1.25.40.550">
    <property type="entry name" value="Aar2, C-terminal domain-like"/>
    <property type="match status" value="1"/>
</dbReference>
<dbReference type="InterPro" id="IPR033648">
    <property type="entry name" value="AAR2_C"/>
</dbReference>
<feature type="compositionally biased region" description="Polar residues" evidence="2">
    <location>
        <begin position="156"/>
        <end position="173"/>
    </location>
</feature>
<dbReference type="Pfam" id="PF05282">
    <property type="entry name" value="AAR2"/>
    <property type="match status" value="1"/>
</dbReference>
<proteinExistence type="inferred from homology"/>
<evidence type="ECO:0000313" key="6">
    <source>
        <dbReference type="Proteomes" id="UP001497744"/>
    </source>
</evidence>
<keyword evidence="6" id="KW-1185">Reference proteome</keyword>
<evidence type="ECO:0000256" key="2">
    <source>
        <dbReference type="SAM" id="MobiDB-lite"/>
    </source>
</evidence>
<dbReference type="AlphaFoldDB" id="A0AAV4M389"/>
<dbReference type="GeneID" id="94197811"/>
<dbReference type="CDD" id="cd13777">
    <property type="entry name" value="Aar2_N"/>
    <property type="match status" value="1"/>
</dbReference>
<feature type="domain" description="AAR2 N-terminal" evidence="4">
    <location>
        <begin position="17"/>
        <end position="146"/>
    </location>
</feature>
<feature type="compositionally biased region" description="Basic and acidic residues" evidence="2">
    <location>
        <begin position="245"/>
        <end position="255"/>
    </location>
</feature>
<dbReference type="EMBL" id="BPLF01000006">
    <property type="protein sequence ID" value="GIX66330.1"/>
    <property type="molecule type" value="Genomic_DNA"/>
</dbReference>
<evidence type="ECO:0000259" key="4">
    <source>
        <dbReference type="Pfam" id="PF20981"/>
    </source>
</evidence>
<feature type="domain" description="AAR2 C-terminal" evidence="3">
    <location>
        <begin position="373"/>
        <end position="549"/>
    </location>
</feature>
<comment type="similarity">
    <text evidence="1">Belongs to the AAR2 family.</text>
</comment>
<accession>A0AAV4M389</accession>
<dbReference type="InterPro" id="IPR033647">
    <property type="entry name" value="Aar2_N"/>
</dbReference>
<gene>
    <name evidence="5" type="ORF">BcabD6B2_57660</name>
</gene>
<feature type="region of interest" description="Disordered" evidence="2">
    <location>
        <begin position="152"/>
        <end position="189"/>
    </location>
</feature>
<reference evidence="5 6" key="1">
    <citation type="submission" date="2021-06" db="EMBL/GenBank/DDBJ databases">
        <title>Genome sequence of Babesia caballi.</title>
        <authorList>
            <person name="Yamagishi J."/>
            <person name="Kidaka T."/>
            <person name="Ochi A."/>
        </authorList>
    </citation>
    <scope>NUCLEOTIDE SEQUENCE [LARGE SCALE GENOMIC DNA]</scope>
    <source>
        <strain evidence="5">USDA-D6B2</strain>
    </source>
</reference>
<evidence type="ECO:0000256" key="1">
    <source>
        <dbReference type="ARBA" id="ARBA00006281"/>
    </source>
</evidence>